<organism evidence="10">
    <name type="scientific">Physcomitrium patens</name>
    <name type="common">Spreading-leaved earth moss</name>
    <name type="synonym">Physcomitrella patens</name>
    <dbReference type="NCBI Taxonomy" id="3218"/>
    <lineage>
        <taxon>Eukaryota</taxon>
        <taxon>Viridiplantae</taxon>
        <taxon>Streptophyta</taxon>
        <taxon>Embryophyta</taxon>
        <taxon>Bryophyta</taxon>
        <taxon>Bryophytina</taxon>
        <taxon>Bryopsida</taxon>
        <taxon>Funariidae</taxon>
        <taxon>Funariales</taxon>
        <taxon>Funariaceae</taxon>
        <taxon>Physcomitrium</taxon>
    </lineage>
</organism>
<keyword evidence="3 9" id="KW-0507">mRNA processing</keyword>
<dbReference type="Gene3D" id="3.40.50.2300">
    <property type="match status" value="2"/>
</dbReference>
<dbReference type="GeneID" id="112285326"/>
<dbReference type="OMA" id="PNCYEFG"/>
<keyword evidence="12" id="KW-1185">Reference proteome</keyword>
<proteinExistence type="inferred from homology"/>
<dbReference type="EnsemblPlants" id="Pp3c8_14260V3.1">
    <property type="protein sequence ID" value="Pp3c8_14260V3.1"/>
    <property type="gene ID" value="Pp3c8_14260"/>
</dbReference>
<dbReference type="Gramene" id="Pp3c8_14260V3.1">
    <property type="protein sequence ID" value="Pp3c8_14260V3.1"/>
    <property type="gene ID" value="Pp3c8_14260"/>
</dbReference>
<reference evidence="10 12" key="2">
    <citation type="journal article" date="2018" name="Plant J.">
        <title>The Physcomitrella patens chromosome-scale assembly reveals moss genome structure and evolution.</title>
        <authorList>
            <person name="Lang D."/>
            <person name="Ullrich K.K."/>
            <person name="Murat F."/>
            <person name="Fuchs J."/>
            <person name="Jenkins J."/>
            <person name="Haas F.B."/>
            <person name="Piednoel M."/>
            <person name="Gundlach H."/>
            <person name="Van Bel M."/>
            <person name="Meyberg R."/>
            <person name="Vives C."/>
            <person name="Morata J."/>
            <person name="Symeonidi A."/>
            <person name="Hiss M."/>
            <person name="Muchero W."/>
            <person name="Kamisugi Y."/>
            <person name="Saleh O."/>
            <person name="Blanc G."/>
            <person name="Decker E.L."/>
            <person name="van Gessel N."/>
            <person name="Grimwood J."/>
            <person name="Hayes R.D."/>
            <person name="Graham S.W."/>
            <person name="Gunter L.E."/>
            <person name="McDaniel S.F."/>
            <person name="Hoernstein S.N.W."/>
            <person name="Larsson A."/>
            <person name="Li F.W."/>
            <person name="Perroud P.F."/>
            <person name="Phillips J."/>
            <person name="Ranjan P."/>
            <person name="Rokshar D.S."/>
            <person name="Rothfels C.J."/>
            <person name="Schneider L."/>
            <person name="Shu S."/>
            <person name="Stevenson D.W."/>
            <person name="Thummler F."/>
            <person name="Tillich M."/>
            <person name="Villarreal Aguilar J.C."/>
            <person name="Widiez T."/>
            <person name="Wong G.K."/>
            <person name="Wymore A."/>
            <person name="Zhang Y."/>
            <person name="Zimmer A.D."/>
            <person name="Quatrano R.S."/>
            <person name="Mayer K.F.X."/>
            <person name="Goodstein D."/>
            <person name="Casacuberta J.M."/>
            <person name="Vandepoele K."/>
            <person name="Reski R."/>
            <person name="Cuming A.C."/>
            <person name="Tuskan G.A."/>
            <person name="Maumus F."/>
            <person name="Salse J."/>
            <person name="Schmutz J."/>
            <person name="Rensing S.A."/>
        </authorList>
    </citation>
    <scope>NUCLEOTIDE SEQUENCE [LARGE SCALE GENOMIC DNA]</scope>
    <source>
        <strain evidence="11 12">cv. Gransden 2004</strain>
    </source>
</reference>
<dbReference type="PANTHER" id="PTHR20383">
    <property type="entry name" value="RNA POLYMERASE II SUBUNIT A C-TERMINAL DOMAIN PHOSPHATASE"/>
    <property type="match status" value="1"/>
</dbReference>
<evidence type="ECO:0000313" key="11">
    <source>
        <dbReference type="EnsemblPlants" id="Pp3c8_14260V3.1"/>
    </source>
</evidence>
<dbReference type="GO" id="GO:0005847">
    <property type="term" value="C:mRNA cleavage and polyadenylation specificity factor complex"/>
    <property type="evidence" value="ECO:0000318"/>
    <property type="project" value="GO_Central"/>
</dbReference>
<comment type="similarity">
    <text evidence="2 9">Belongs to the SSU72 phosphatase family.</text>
</comment>
<protein>
    <recommendedName>
        <fullName evidence="9">RNA polymerase II subunit A C-terminal domain phosphatase SSU72</fullName>
        <shortName evidence="9">CTD phosphatase SSU72</shortName>
        <ecNumber evidence="9">3.1.3.16</ecNumber>
    </recommendedName>
</protein>
<dbReference type="InterPro" id="IPR006811">
    <property type="entry name" value="RNA_pol_II_suA"/>
</dbReference>
<evidence type="ECO:0000256" key="7">
    <source>
        <dbReference type="ARBA" id="ARBA00047761"/>
    </source>
</evidence>
<dbReference type="EnsemblPlants" id="Pp3c8_14260V3.2">
    <property type="protein sequence ID" value="Pp3c8_14260V3.2"/>
    <property type="gene ID" value="Pp3c8_14260"/>
</dbReference>
<dbReference type="KEGG" id="ppp:112285326"/>
<reference evidence="10 12" key="1">
    <citation type="journal article" date="2008" name="Science">
        <title>The Physcomitrella genome reveals evolutionary insights into the conquest of land by plants.</title>
        <authorList>
            <person name="Rensing S."/>
            <person name="Lang D."/>
            <person name="Zimmer A."/>
            <person name="Terry A."/>
            <person name="Salamov A."/>
            <person name="Shapiro H."/>
            <person name="Nishiyama T."/>
            <person name="Perroud P.-F."/>
            <person name="Lindquist E."/>
            <person name="Kamisugi Y."/>
            <person name="Tanahashi T."/>
            <person name="Sakakibara K."/>
            <person name="Fujita T."/>
            <person name="Oishi K."/>
            <person name="Shin-I T."/>
            <person name="Kuroki Y."/>
            <person name="Toyoda A."/>
            <person name="Suzuki Y."/>
            <person name="Hashimoto A."/>
            <person name="Yamaguchi K."/>
            <person name="Sugano A."/>
            <person name="Kohara Y."/>
            <person name="Fujiyama A."/>
            <person name="Anterola A."/>
            <person name="Aoki S."/>
            <person name="Ashton N."/>
            <person name="Barbazuk W.B."/>
            <person name="Barker E."/>
            <person name="Bennetzen J."/>
            <person name="Bezanilla M."/>
            <person name="Blankenship R."/>
            <person name="Cho S.H."/>
            <person name="Dutcher S."/>
            <person name="Estelle M."/>
            <person name="Fawcett J.A."/>
            <person name="Gundlach H."/>
            <person name="Hanada K."/>
            <person name="Heyl A."/>
            <person name="Hicks K.A."/>
            <person name="Hugh J."/>
            <person name="Lohr M."/>
            <person name="Mayer K."/>
            <person name="Melkozernov A."/>
            <person name="Murata T."/>
            <person name="Nelson D."/>
            <person name="Pils B."/>
            <person name="Prigge M."/>
            <person name="Reiss B."/>
            <person name="Renner T."/>
            <person name="Rombauts S."/>
            <person name="Rushton P."/>
            <person name="Sanderfoot A."/>
            <person name="Schween G."/>
            <person name="Shiu S.-H."/>
            <person name="Stueber K."/>
            <person name="Theodoulou F.L."/>
            <person name="Tu H."/>
            <person name="Van de Peer Y."/>
            <person name="Verrier P.J."/>
            <person name="Waters E."/>
            <person name="Wood A."/>
            <person name="Yang L."/>
            <person name="Cove D."/>
            <person name="Cuming A."/>
            <person name="Hasebe M."/>
            <person name="Lucas S."/>
            <person name="Mishler D.B."/>
            <person name="Reski R."/>
            <person name="Grigoriev I."/>
            <person name="Quatrano R.S."/>
            <person name="Boore J.L."/>
        </authorList>
    </citation>
    <scope>NUCLEOTIDE SEQUENCE [LARGE SCALE GENOMIC DNA]</scope>
    <source>
        <strain evidence="11 12">cv. Gransden 2004</strain>
    </source>
</reference>
<dbReference type="eggNOG" id="KOG2424">
    <property type="taxonomic scope" value="Eukaryota"/>
</dbReference>
<dbReference type="GO" id="GO:0031124">
    <property type="term" value="P:mRNA 3'-end processing"/>
    <property type="evidence" value="ECO:0007669"/>
    <property type="project" value="UniProtKB-ARBA"/>
</dbReference>
<comment type="catalytic activity">
    <reaction evidence="8 9">
        <text>O-phospho-L-threonyl-[protein] + H2O = L-threonyl-[protein] + phosphate</text>
        <dbReference type="Rhea" id="RHEA:47004"/>
        <dbReference type="Rhea" id="RHEA-COMP:11060"/>
        <dbReference type="Rhea" id="RHEA-COMP:11605"/>
        <dbReference type="ChEBI" id="CHEBI:15377"/>
        <dbReference type="ChEBI" id="CHEBI:30013"/>
        <dbReference type="ChEBI" id="CHEBI:43474"/>
        <dbReference type="ChEBI" id="CHEBI:61977"/>
        <dbReference type="EC" id="3.1.3.16"/>
    </reaction>
</comment>
<keyword evidence="5 9" id="KW-0904">Protein phosphatase</keyword>
<evidence type="ECO:0000313" key="12">
    <source>
        <dbReference type="Proteomes" id="UP000006727"/>
    </source>
</evidence>
<comment type="function">
    <text evidence="9">Protein phosphatase that catalyzes the dephosphorylation of the C-terminal domain of RNA polymerase II. Plays a role in RNA processing and termination.</text>
</comment>
<comment type="subcellular location">
    <subcellularLocation>
        <location evidence="1 9">Nucleus</location>
    </subcellularLocation>
</comment>
<evidence type="ECO:0000256" key="9">
    <source>
        <dbReference type="RuleBase" id="RU369031"/>
    </source>
</evidence>
<comment type="catalytic activity">
    <reaction evidence="7 9">
        <text>O-phospho-L-seryl-[protein] + H2O = L-seryl-[protein] + phosphate</text>
        <dbReference type="Rhea" id="RHEA:20629"/>
        <dbReference type="Rhea" id="RHEA-COMP:9863"/>
        <dbReference type="Rhea" id="RHEA-COMP:11604"/>
        <dbReference type="ChEBI" id="CHEBI:15377"/>
        <dbReference type="ChEBI" id="CHEBI:29999"/>
        <dbReference type="ChEBI" id="CHEBI:43474"/>
        <dbReference type="ChEBI" id="CHEBI:83421"/>
        <dbReference type="EC" id="3.1.3.16"/>
    </reaction>
</comment>
<dbReference type="GO" id="GO:0006369">
    <property type="term" value="P:termination of RNA polymerase II transcription"/>
    <property type="evidence" value="ECO:0000318"/>
    <property type="project" value="GO_Central"/>
</dbReference>
<dbReference type="HOGENOM" id="CLU_062463_2_1_1"/>
<dbReference type="FunFam" id="3.40.50.2300:FF:000039">
    <property type="entry name" value="RNA polymerase II subunit A C-terminal domain phosphatase"/>
    <property type="match status" value="1"/>
</dbReference>
<dbReference type="Proteomes" id="UP000006727">
    <property type="component" value="Chromosome 8"/>
</dbReference>
<evidence type="ECO:0000256" key="6">
    <source>
        <dbReference type="ARBA" id="ARBA00023242"/>
    </source>
</evidence>
<evidence type="ECO:0000256" key="8">
    <source>
        <dbReference type="ARBA" id="ARBA00048336"/>
    </source>
</evidence>
<dbReference type="FunFam" id="3.40.50.2300:FF:000182">
    <property type="entry name" value="RNA polymerase II subunit A"/>
    <property type="match status" value="1"/>
</dbReference>
<evidence type="ECO:0000256" key="5">
    <source>
        <dbReference type="ARBA" id="ARBA00022912"/>
    </source>
</evidence>
<gene>
    <name evidence="11" type="primary">LOC112285326</name>
    <name evidence="10" type="ORF">PHYPA_011525</name>
</gene>
<dbReference type="AlphaFoldDB" id="A9T8M1"/>
<dbReference type="OrthoDB" id="57957at2759"/>
<reference evidence="11" key="3">
    <citation type="submission" date="2020-12" db="UniProtKB">
        <authorList>
            <consortium name="EnsemblPlants"/>
        </authorList>
    </citation>
    <scope>IDENTIFICATION</scope>
</reference>
<evidence type="ECO:0000256" key="1">
    <source>
        <dbReference type="ARBA" id="ARBA00004123"/>
    </source>
</evidence>
<dbReference type="EC" id="3.1.3.16" evidence="9"/>
<dbReference type="Gramene" id="Pp3c8_14260V3.2">
    <property type="protein sequence ID" value="Pp3c8_14260V3.2"/>
    <property type="gene ID" value="Pp3c8_14260"/>
</dbReference>
<evidence type="ECO:0000313" key="10">
    <source>
        <dbReference type="EMBL" id="PNR49629.1"/>
    </source>
</evidence>
<name>A9T8M1_PHYPA</name>
<dbReference type="EMBL" id="ABEU02000008">
    <property type="protein sequence ID" value="PNR49629.1"/>
    <property type="molecule type" value="Genomic_DNA"/>
</dbReference>
<dbReference type="GO" id="GO:0008420">
    <property type="term" value="F:RNA polymerase II CTD heptapeptide repeat phosphatase activity"/>
    <property type="evidence" value="ECO:0000318"/>
    <property type="project" value="GO_Central"/>
</dbReference>
<keyword evidence="4 9" id="KW-0378">Hydrolase</keyword>
<dbReference type="RefSeq" id="XP_024381799.1">
    <property type="nucleotide sequence ID" value="XM_024526031.2"/>
</dbReference>
<evidence type="ECO:0000256" key="4">
    <source>
        <dbReference type="ARBA" id="ARBA00022801"/>
    </source>
</evidence>
<evidence type="ECO:0000256" key="2">
    <source>
        <dbReference type="ARBA" id="ARBA00008978"/>
    </source>
</evidence>
<dbReference type="Pfam" id="PF04722">
    <property type="entry name" value="Ssu72"/>
    <property type="match status" value="1"/>
</dbReference>
<dbReference type="FunCoup" id="A9T8M1">
    <property type="interactions" value="4059"/>
</dbReference>
<dbReference type="STRING" id="3218.A9T8M1"/>
<keyword evidence="6 9" id="KW-0539">Nucleus</keyword>
<accession>A9T8M1</accession>
<evidence type="ECO:0000256" key="3">
    <source>
        <dbReference type="ARBA" id="ARBA00022664"/>
    </source>
</evidence>
<sequence length="193" mass="22349">MKLRHAMVCASNQNRSMEAHALLQRQGLNVSSYGTGSHVKLPGPSAREPNVYSFGTPYRVMLEDLMKKDPELYKRNGLLQMLKRNLGVKEAPQRWQDNAADGTFDVVFTFEERVFDTVIDDLENRETNLMKLALIINMDVKDNHDEAAIGGKLALDLCQRLEQADAWEDEIDDIVSRFEKQHRRRLMYTIRFY</sequence>
<dbReference type="PaxDb" id="3218-PP1S184_61V6.1"/>